<dbReference type="InterPro" id="IPR038723">
    <property type="entry name" value="ArnR1-like_HTH"/>
</dbReference>
<evidence type="ECO:0000313" key="3">
    <source>
        <dbReference type="Proteomes" id="UP000614580"/>
    </source>
</evidence>
<dbReference type="EMBL" id="CAJHZY010000011">
    <property type="protein sequence ID" value="CAD7766752.1"/>
    <property type="molecule type" value="Genomic_DNA"/>
</dbReference>
<dbReference type="AlphaFoldDB" id="A0A812A158"/>
<dbReference type="Proteomes" id="UP000614580">
    <property type="component" value="Unassembled WGS sequence"/>
</dbReference>
<dbReference type="InterPro" id="IPR036388">
    <property type="entry name" value="WH-like_DNA-bd_sf"/>
</dbReference>
<sequence>MDQIKRKRDRLEVIYDILKIIRYHNNSIKPTPLLRYSNLSSQSFSEYLNELLEKGLLKEIIDEKGKKFLTLTDKGFKYLEKYKLILGFIEEFEL</sequence>
<feature type="domain" description="ArnR1-like winged helix-turn-helix" evidence="1">
    <location>
        <begin position="7"/>
        <end position="83"/>
    </location>
</feature>
<dbReference type="Pfam" id="PF14947">
    <property type="entry name" value="HTH_45"/>
    <property type="match status" value="1"/>
</dbReference>
<evidence type="ECO:0000259" key="1">
    <source>
        <dbReference type="Pfam" id="PF14947"/>
    </source>
</evidence>
<dbReference type="InterPro" id="IPR036390">
    <property type="entry name" value="WH_DNA-bd_sf"/>
</dbReference>
<gene>
    <name evidence="2" type="ORF">DNFNHJIP_00152</name>
</gene>
<proteinExistence type="predicted"/>
<protein>
    <submittedName>
        <fullName evidence="2">Winged helix-turn-helix</fullName>
    </submittedName>
</protein>
<dbReference type="SUPFAM" id="SSF46785">
    <property type="entry name" value="Winged helix' DNA-binding domain"/>
    <property type="match status" value="1"/>
</dbReference>
<accession>A0A812A158</accession>
<name>A0A812A158_9EURY</name>
<organism evidence="2 3">
    <name type="scientific">Candidatus Argoarchaeum ethanivorans</name>
    <dbReference type="NCBI Taxonomy" id="2608793"/>
    <lineage>
        <taxon>Archaea</taxon>
        <taxon>Methanobacteriati</taxon>
        <taxon>Methanobacteriota</taxon>
        <taxon>Stenosarchaea group</taxon>
        <taxon>Methanomicrobia</taxon>
        <taxon>Methanosarcinales</taxon>
        <taxon>Methanosarcinales incertae sedis</taxon>
        <taxon>GOM Arc I cluster</taxon>
        <taxon>Candidatus Argoarchaeum</taxon>
    </lineage>
</organism>
<evidence type="ECO:0000313" key="2">
    <source>
        <dbReference type="EMBL" id="CAD7766752.1"/>
    </source>
</evidence>
<dbReference type="Gene3D" id="1.10.10.10">
    <property type="entry name" value="Winged helix-like DNA-binding domain superfamily/Winged helix DNA-binding domain"/>
    <property type="match status" value="1"/>
</dbReference>
<comment type="caution">
    <text evidence="2">The sequence shown here is derived from an EMBL/GenBank/DDBJ whole genome shotgun (WGS) entry which is preliminary data.</text>
</comment>
<reference evidence="2" key="1">
    <citation type="submission" date="2020-12" db="EMBL/GenBank/DDBJ databases">
        <authorList>
            <person name="Hahn C.J."/>
            <person name="Laso-Perez R."/>
            <person name="Vulcano F."/>
            <person name="Vaziourakis K.-M."/>
            <person name="Stokke R."/>
            <person name="Steen I.H."/>
            <person name="Teske A."/>
            <person name="Boetius A."/>
            <person name="Liebeke M."/>
            <person name="Amann R."/>
            <person name="Knittel K."/>
        </authorList>
    </citation>
    <scope>NUCLEOTIDE SEQUENCE</scope>
    <source>
        <strain evidence="2">Gfbio:c6db26ca-90af-429b-aeed-0e3e8aed0b5e:GoM-Arc1_AMV-AAA_792_C10</strain>
    </source>
</reference>